<protein>
    <submittedName>
        <fullName evidence="5">GntR family transcriptional regulator</fullName>
    </submittedName>
</protein>
<dbReference type="PATRIC" id="fig|1227363.6.peg.953"/>
<evidence type="ECO:0000256" key="2">
    <source>
        <dbReference type="ARBA" id="ARBA00023125"/>
    </source>
</evidence>
<organism evidence="5 6">
    <name type="scientific">Ligilactobacillus saerimneri 30a</name>
    <dbReference type="NCBI Taxonomy" id="1227363"/>
    <lineage>
        <taxon>Bacteria</taxon>
        <taxon>Bacillati</taxon>
        <taxon>Bacillota</taxon>
        <taxon>Bacilli</taxon>
        <taxon>Lactobacillales</taxon>
        <taxon>Lactobacillaceae</taxon>
        <taxon>Ligilactobacillus</taxon>
    </lineage>
</organism>
<proteinExistence type="predicted"/>
<dbReference type="GO" id="GO:0003677">
    <property type="term" value="F:DNA binding"/>
    <property type="evidence" value="ECO:0007669"/>
    <property type="project" value="UniProtKB-KW"/>
</dbReference>
<dbReference type="CDD" id="cd07377">
    <property type="entry name" value="WHTH_GntR"/>
    <property type="match status" value="1"/>
</dbReference>
<name>M5J6K9_9LACO</name>
<keyword evidence="1" id="KW-0805">Transcription regulation</keyword>
<sequence length="129" mass="14960">MMNFNFNSIEPIYLQVSEQIEDAIFTGTFAEGERVPSTTEISKQYHINPATVLKGMNLLVAADLLEKRRGLGMFVKSGAQERVTQRRQDMFYKNYIVSLVQEAQKLGLTEEQLWQLIQRGWNKDERTKD</sequence>
<keyword evidence="6" id="KW-1185">Reference proteome</keyword>
<dbReference type="PANTHER" id="PTHR38445:SF10">
    <property type="entry name" value="GNTR-FAMILY TRANSCRIPTIONAL REGULATOR"/>
    <property type="match status" value="1"/>
</dbReference>
<accession>M5J6K9</accession>
<feature type="domain" description="HTH gntR-type" evidence="4">
    <location>
        <begin position="10"/>
        <end position="78"/>
    </location>
</feature>
<dbReference type="STRING" id="1227363.D271_04880"/>
<evidence type="ECO:0000313" key="6">
    <source>
        <dbReference type="Proteomes" id="UP000011912"/>
    </source>
</evidence>
<dbReference type="AlphaFoldDB" id="M5J6K9"/>
<evidence type="ECO:0000313" key="5">
    <source>
        <dbReference type="EMBL" id="EKW98847.1"/>
    </source>
</evidence>
<keyword evidence="3" id="KW-0804">Transcription</keyword>
<dbReference type="PROSITE" id="PS50949">
    <property type="entry name" value="HTH_GNTR"/>
    <property type="match status" value="1"/>
</dbReference>
<keyword evidence="2" id="KW-0238">DNA-binding</keyword>
<dbReference type="GO" id="GO:0003700">
    <property type="term" value="F:DNA-binding transcription factor activity"/>
    <property type="evidence" value="ECO:0007669"/>
    <property type="project" value="InterPro"/>
</dbReference>
<dbReference type="EMBL" id="ANAG01000014">
    <property type="protein sequence ID" value="EKW98847.1"/>
    <property type="molecule type" value="Genomic_DNA"/>
</dbReference>
<gene>
    <name evidence="5" type="ORF">D271_04880</name>
</gene>
<dbReference type="InterPro" id="IPR036388">
    <property type="entry name" value="WH-like_DNA-bd_sf"/>
</dbReference>
<reference evidence="5 6" key="1">
    <citation type="journal article" date="2013" name="Genome Announc.">
        <title>Genome Sequence of Lactobacillus saerimneri 30a (Formerly Lactobacillus sp. Strain 30a), a Reference Lactic Acid Bacterium Strain Producing Biogenic Amines.</title>
        <authorList>
            <person name="Romano A."/>
            <person name="Trip H."/>
            <person name="Campbell-Sills H."/>
            <person name="Bouchez O."/>
            <person name="Sherman D."/>
            <person name="Lolkema J.S."/>
            <person name="Lucas P.M."/>
        </authorList>
    </citation>
    <scope>NUCLEOTIDE SEQUENCE [LARGE SCALE GENOMIC DNA]</scope>
    <source>
        <strain evidence="5 6">30a</strain>
    </source>
</reference>
<dbReference type="Pfam" id="PF00392">
    <property type="entry name" value="GntR"/>
    <property type="match status" value="1"/>
</dbReference>
<dbReference type="PANTHER" id="PTHR38445">
    <property type="entry name" value="HTH-TYPE TRANSCRIPTIONAL REPRESSOR YTRA"/>
    <property type="match status" value="1"/>
</dbReference>
<evidence type="ECO:0000259" key="4">
    <source>
        <dbReference type="PROSITE" id="PS50949"/>
    </source>
</evidence>
<evidence type="ECO:0000256" key="3">
    <source>
        <dbReference type="ARBA" id="ARBA00023163"/>
    </source>
</evidence>
<dbReference type="InterPro" id="IPR000524">
    <property type="entry name" value="Tscrpt_reg_HTH_GntR"/>
</dbReference>
<evidence type="ECO:0000256" key="1">
    <source>
        <dbReference type="ARBA" id="ARBA00023015"/>
    </source>
</evidence>
<dbReference type="SUPFAM" id="SSF46785">
    <property type="entry name" value="Winged helix' DNA-binding domain"/>
    <property type="match status" value="1"/>
</dbReference>
<comment type="caution">
    <text evidence="5">The sequence shown here is derived from an EMBL/GenBank/DDBJ whole genome shotgun (WGS) entry which is preliminary data.</text>
</comment>
<dbReference type="InterPro" id="IPR036390">
    <property type="entry name" value="WH_DNA-bd_sf"/>
</dbReference>
<dbReference type="Proteomes" id="UP000011912">
    <property type="component" value="Unassembled WGS sequence"/>
</dbReference>
<dbReference type="SMART" id="SM00345">
    <property type="entry name" value="HTH_GNTR"/>
    <property type="match status" value="1"/>
</dbReference>
<dbReference type="Gene3D" id="1.10.10.10">
    <property type="entry name" value="Winged helix-like DNA-binding domain superfamily/Winged helix DNA-binding domain"/>
    <property type="match status" value="1"/>
</dbReference>